<feature type="non-terminal residue" evidence="1">
    <location>
        <position position="1"/>
    </location>
</feature>
<protein>
    <submittedName>
        <fullName evidence="1">Uncharacterized protein</fullName>
    </submittedName>
</protein>
<proteinExistence type="predicted"/>
<evidence type="ECO:0000313" key="1">
    <source>
        <dbReference type="EMBL" id="JAP89662.1"/>
    </source>
</evidence>
<reference evidence="1" key="1">
    <citation type="submission" date="2015-07" db="EMBL/GenBank/DDBJ databases">
        <title>Adaptation to a free-living lifestyle via gene acquisitions in the diplomonad Trepomonas sp. PC1.</title>
        <authorList>
            <person name="Xu F."/>
            <person name="Jerlstrom-Hultqvist J."/>
            <person name="Kolisko M."/>
            <person name="Simpson A.G.B."/>
            <person name="Roger A.J."/>
            <person name="Svard S.G."/>
            <person name="Andersson J.O."/>
        </authorList>
    </citation>
    <scope>NUCLEOTIDE SEQUENCE</scope>
    <source>
        <strain evidence="1">PC1</strain>
    </source>
</reference>
<name>A0A146JY85_9EUKA</name>
<organism evidence="1">
    <name type="scientific">Trepomonas sp. PC1</name>
    <dbReference type="NCBI Taxonomy" id="1076344"/>
    <lineage>
        <taxon>Eukaryota</taxon>
        <taxon>Metamonada</taxon>
        <taxon>Diplomonadida</taxon>
        <taxon>Hexamitidae</taxon>
        <taxon>Hexamitinae</taxon>
        <taxon>Trepomonas</taxon>
    </lineage>
</organism>
<dbReference type="EMBL" id="GDID01006944">
    <property type="protein sequence ID" value="JAP89662.1"/>
    <property type="molecule type" value="Transcribed_RNA"/>
</dbReference>
<gene>
    <name evidence="1" type="ORF">TPC1_30843</name>
</gene>
<dbReference type="AlphaFoldDB" id="A0A146JY85"/>
<accession>A0A146JY85</accession>
<sequence length="446" mass="52371">RGFGIFVPENNVQKQKPPNPRYIKLKTQIENIISKQKCENDQFQSKKQCMFKDFDQIQQIKQKMVLKLQKWTELVQSQEQKQLELDAETFTIRTYSQQIPNLFLLDQKSENAEFEQLKLILNCLWNKDLRDKFQMNDPNYQLKNFIDNQKYKASTLSCFCSAHDIFELSMNHQQFVREVLENKQLKNVVIMPMQNIVLVYKEHVNQQAEMSKNFKLAMNMFSFKTFRIQKRASKNSQKGNEDPLQSSIAKEVEKHTQNQKDQNPNEAEIFSNGANQEIQEAAWQGKGEKPRKMTLNDFIVAKQQMTLSSMNVYSSTRGKIMMNYLKSDLISQKCPPTVVRQQMQLYEQKARDFIVSLIQEWVCDQVTTGSNGKVFANFVISQWNADYQYQQTKQFLRQNNVLKHFAESGYTRISQTKSENLLNEEDGIDEFALLTALFLQIESLKK</sequence>